<sequence>MAALDDAPAQHRLLAPGDPAPVEVVNAASAAPVLLLCEHAGRAVPAALAGLGVSGAVLSSHRGWDIGAEAVARGVAAKLGAPLVIQRYSRLVIDANRPPGSAQSILETSDGEAVPGNRGLSEAARRARVAEIFEPMDRAIVAAFERAPRRAAFSIHSFTPTLGGAARPWRAGFLSRRDVATAQALMAAVRAALPGLTLALNEPYRIEDETDWFIPAHAEPRGLAHALIEIRNDQIDDAAGAALWVDLLADAISAVLRIDR</sequence>
<dbReference type="Pfam" id="PF05013">
    <property type="entry name" value="FGase"/>
    <property type="match status" value="1"/>
</dbReference>
<dbReference type="AlphaFoldDB" id="A0A1H3XKJ2"/>
<dbReference type="Proteomes" id="UP000198703">
    <property type="component" value="Unassembled WGS sequence"/>
</dbReference>
<dbReference type="OrthoDB" id="9815326at2"/>
<keyword evidence="2" id="KW-1185">Reference proteome</keyword>
<accession>A0A1H3XKJ2</accession>
<evidence type="ECO:0000313" key="1">
    <source>
        <dbReference type="EMBL" id="SDZ99058.1"/>
    </source>
</evidence>
<dbReference type="RefSeq" id="WP_093249500.1">
    <property type="nucleotide sequence ID" value="NZ_FNQM01000002.1"/>
</dbReference>
<dbReference type="STRING" id="89524.SAMN05444370_102435"/>
<dbReference type="InterPro" id="IPR011227">
    <property type="entry name" value="UCP029730"/>
</dbReference>
<organism evidence="1 2">
    <name type="scientific">Rubrimonas cliftonensis</name>
    <dbReference type="NCBI Taxonomy" id="89524"/>
    <lineage>
        <taxon>Bacteria</taxon>
        <taxon>Pseudomonadati</taxon>
        <taxon>Pseudomonadota</taxon>
        <taxon>Alphaproteobacteria</taxon>
        <taxon>Rhodobacterales</taxon>
        <taxon>Paracoccaceae</taxon>
        <taxon>Rubrimonas</taxon>
    </lineage>
</organism>
<dbReference type="Gene3D" id="3.40.630.40">
    <property type="entry name" value="Zn-dependent exopeptidases"/>
    <property type="match status" value="1"/>
</dbReference>
<name>A0A1H3XKJ2_9RHOB</name>
<gene>
    <name evidence="1" type="ORF">SAMN05444370_102435</name>
</gene>
<protein>
    <submittedName>
        <fullName evidence="1">Predicted N-formylglutamate amidohydrolase</fullName>
    </submittedName>
</protein>
<dbReference type="InterPro" id="IPR007709">
    <property type="entry name" value="N-FG_amidohydro"/>
</dbReference>
<dbReference type="PIRSF" id="PIRSF029730">
    <property type="entry name" value="UCP029730"/>
    <property type="match status" value="1"/>
</dbReference>
<proteinExistence type="predicted"/>
<reference evidence="1 2" key="1">
    <citation type="submission" date="2016-10" db="EMBL/GenBank/DDBJ databases">
        <authorList>
            <person name="de Groot N.N."/>
        </authorList>
    </citation>
    <scope>NUCLEOTIDE SEQUENCE [LARGE SCALE GENOMIC DNA]</scope>
    <source>
        <strain evidence="1 2">DSM 15345</strain>
    </source>
</reference>
<evidence type="ECO:0000313" key="2">
    <source>
        <dbReference type="Proteomes" id="UP000198703"/>
    </source>
</evidence>
<dbReference type="EMBL" id="FNQM01000002">
    <property type="protein sequence ID" value="SDZ99058.1"/>
    <property type="molecule type" value="Genomic_DNA"/>
</dbReference>
<dbReference type="GO" id="GO:0016787">
    <property type="term" value="F:hydrolase activity"/>
    <property type="evidence" value="ECO:0007669"/>
    <property type="project" value="UniProtKB-KW"/>
</dbReference>
<dbReference type="SUPFAM" id="SSF53187">
    <property type="entry name" value="Zn-dependent exopeptidases"/>
    <property type="match status" value="1"/>
</dbReference>
<keyword evidence="1" id="KW-0378">Hydrolase</keyword>